<dbReference type="InterPro" id="IPR006162">
    <property type="entry name" value="Ppantetheine_attach_site"/>
</dbReference>
<feature type="domain" description="Carrier" evidence="3">
    <location>
        <begin position="227"/>
        <end position="303"/>
    </location>
</feature>
<dbReference type="Pfam" id="PF00550">
    <property type="entry name" value="PP-binding"/>
    <property type="match status" value="1"/>
</dbReference>
<dbReference type="GO" id="GO:0004312">
    <property type="term" value="F:fatty acid synthase activity"/>
    <property type="evidence" value="ECO:0007669"/>
    <property type="project" value="TreeGrafter"/>
</dbReference>
<keyword evidence="2" id="KW-0597">Phosphoprotein</keyword>
<dbReference type="InterPro" id="IPR009081">
    <property type="entry name" value="PP-bd_ACP"/>
</dbReference>
<sequence length="330" mass="33847">PDAAAQAAIDALAARGVRVRTAQADVADAAALAAVLAQGEEEPPLRGVFHLAGVLHQGVLAQLSPDAFATATAAKIEGALHLDRLTRAAPLEHFVLFSSAAALLGLPGQGAYAAANAALDALARRRRAAGLPALSIGWGRWSEVGMVASDAVRLEAAGHGAIVPDAGLALLERISDGPAHQAVLPADWPRLLAGLPRRPTLLAELERPAPQPVFQPAPPAPAVPAGPAPGGMMGYLVAELQRITGAAMPPPATSTLLELGLDSLMSINLRNRIAREVGVNLPLGTLMDATLRQLAAELEARADLAGRIRMDAGPVPAEAGDAPMEEDILL</sequence>
<dbReference type="InParanoid" id="A0A3A9JCU6"/>
<dbReference type="PROSITE" id="PS00012">
    <property type="entry name" value="PHOSPHOPANTETHEINE"/>
    <property type="match status" value="1"/>
</dbReference>
<comment type="caution">
    <text evidence="4">The sequence shown here is derived from an EMBL/GenBank/DDBJ whole genome shotgun (WGS) entry which is preliminary data.</text>
</comment>
<evidence type="ECO:0000256" key="1">
    <source>
        <dbReference type="ARBA" id="ARBA00022450"/>
    </source>
</evidence>
<dbReference type="SMART" id="SM00823">
    <property type="entry name" value="PKS_PP"/>
    <property type="match status" value="1"/>
</dbReference>
<dbReference type="InterPro" id="IPR036736">
    <property type="entry name" value="ACP-like_sf"/>
</dbReference>
<name>A0A3A9JCU6_9PROT</name>
<evidence type="ECO:0000256" key="2">
    <source>
        <dbReference type="ARBA" id="ARBA00022553"/>
    </source>
</evidence>
<dbReference type="EMBL" id="RAQU01000303">
    <property type="protein sequence ID" value="RKK01274.1"/>
    <property type="molecule type" value="Genomic_DNA"/>
</dbReference>
<dbReference type="InterPro" id="IPR013968">
    <property type="entry name" value="PKS_KR"/>
</dbReference>
<dbReference type="GO" id="GO:0031177">
    <property type="term" value="F:phosphopantetheine binding"/>
    <property type="evidence" value="ECO:0007669"/>
    <property type="project" value="InterPro"/>
</dbReference>
<dbReference type="SUPFAM" id="SSF51735">
    <property type="entry name" value="NAD(P)-binding Rossmann-fold domains"/>
    <property type="match status" value="1"/>
</dbReference>
<dbReference type="Gene3D" id="1.10.1200.10">
    <property type="entry name" value="ACP-like"/>
    <property type="match status" value="1"/>
</dbReference>
<dbReference type="InterPro" id="IPR036291">
    <property type="entry name" value="NAD(P)-bd_dom_sf"/>
</dbReference>
<dbReference type="PROSITE" id="PS50075">
    <property type="entry name" value="CARRIER"/>
    <property type="match status" value="1"/>
</dbReference>
<dbReference type="OrthoDB" id="9778690at2"/>
<dbReference type="InterPro" id="IPR020806">
    <property type="entry name" value="PKS_PP-bd"/>
</dbReference>
<dbReference type="Gene3D" id="3.40.50.720">
    <property type="entry name" value="NAD(P)-binding Rossmann-like Domain"/>
    <property type="match status" value="1"/>
</dbReference>
<dbReference type="PANTHER" id="PTHR43775:SF37">
    <property type="entry name" value="SI:DKEY-61P9.11"/>
    <property type="match status" value="1"/>
</dbReference>
<dbReference type="InterPro" id="IPR050091">
    <property type="entry name" value="PKS_NRPS_Biosynth_Enz"/>
</dbReference>
<dbReference type="PANTHER" id="PTHR43775">
    <property type="entry name" value="FATTY ACID SYNTHASE"/>
    <property type="match status" value="1"/>
</dbReference>
<dbReference type="GO" id="GO:0006633">
    <property type="term" value="P:fatty acid biosynthetic process"/>
    <property type="evidence" value="ECO:0007669"/>
    <property type="project" value="TreeGrafter"/>
</dbReference>
<reference evidence="4 5" key="1">
    <citation type="submission" date="2018-09" db="EMBL/GenBank/DDBJ databases">
        <title>Roseomonas sp. nov., isolated from feces of Tibetan antelopes in the Qinghai-Tibet plateau, China.</title>
        <authorList>
            <person name="Tian Z."/>
        </authorList>
    </citation>
    <scope>NUCLEOTIDE SEQUENCE [LARGE SCALE GENOMIC DNA]</scope>
    <source>
        <strain evidence="4 5">Z24</strain>
    </source>
</reference>
<dbReference type="InterPro" id="IPR057326">
    <property type="entry name" value="KR_dom"/>
</dbReference>
<evidence type="ECO:0000313" key="5">
    <source>
        <dbReference type="Proteomes" id="UP000278036"/>
    </source>
</evidence>
<dbReference type="AlphaFoldDB" id="A0A3A9JCU6"/>
<feature type="non-terminal residue" evidence="4">
    <location>
        <position position="1"/>
    </location>
</feature>
<dbReference type="SMART" id="SM00822">
    <property type="entry name" value="PKS_KR"/>
    <property type="match status" value="1"/>
</dbReference>
<keyword evidence="1" id="KW-0596">Phosphopantetheine</keyword>
<dbReference type="RefSeq" id="WP_120640990.1">
    <property type="nucleotide sequence ID" value="NZ_RAQU01000303.1"/>
</dbReference>
<accession>A0A3A9JCU6</accession>
<organism evidence="4 5">
    <name type="scientific">Teichococcus wenyumeiae</name>
    <dbReference type="NCBI Taxonomy" id="2478470"/>
    <lineage>
        <taxon>Bacteria</taxon>
        <taxon>Pseudomonadati</taxon>
        <taxon>Pseudomonadota</taxon>
        <taxon>Alphaproteobacteria</taxon>
        <taxon>Acetobacterales</taxon>
        <taxon>Roseomonadaceae</taxon>
        <taxon>Roseomonas</taxon>
    </lineage>
</organism>
<evidence type="ECO:0000313" key="4">
    <source>
        <dbReference type="EMBL" id="RKK01274.1"/>
    </source>
</evidence>
<proteinExistence type="predicted"/>
<gene>
    <name evidence="4" type="ORF">D6Z83_25830</name>
</gene>
<dbReference type="Pfam" id="PF08659">
    <property type="entry name" value="KR"/>
    <property type="match status" value="1"/>
</dbReference>
<dbReference type="Proteomes" id="UP000278036">
    <property type="component" value="Unassembled WGS sequence"/>
</dbReference>
<evidence type="ECO:0000259" key="3">
    <source>
        <dbReference type="PROSITE" id="PS50075"/>
    </source>
</evidence>
<dbReference type="SUPFAM" id="SSF47336">
    <property type="entry name" value="ACP-like"/>
    <property type="match status" value="1"/>
</dbReference>
<protein>
    <submittedName>
        <fullName evidence="4">SDR family oxidoreductase</fullName>
    </submittedName>
</protein>